<dbReference type="AlphaFoldDB" id="A0A319B943"/>
<sequence>MDSHKAERLRILIAGAGIGGLSAAIALRQAGHVVEIFESSRFAIELGAAIHLPPNVNGLLRRMGIQPETFRCNDAEFVSVFDSQGNLVSSKDVRNMRETYPFPLQLSHRIDLHEALKGKATSLQGPGIPVTIHLRSKVIDCDPGSASLTLADGTKVEGDLVIGADGVHSVLRKVIAQEDIAAEPSGGSAFRFLIPISKVESDPETAALVQRPGELQFWDGQYRRLVIYPCRNNTELNFVCLHPDTESDGTTEGWNVSGSQETLLRVFDEFSPAMKKLLAMADPDSIKLWRLLDRKALGTWINGRSCLLGDAAHPFLPHQGQGGAQAIEDGVALGALLPLGTSRDEITERLGLYMRCRYERATMIQDFSRQAAFKISPKDSVGGTSTDPLEFMRINFGHDAHDFASNMLRKHLASQIPNAGALCAMFGSSTSMIRFYGTAGILGHPSQRLLEFQFRARRNYLETFLPCIDSRIDSPGGWSNASWVIRRIQPEEWQGRGAVTILGLCIFNALLAPDEPKEFNPVTFCDNPEFVTAARQEQNLPILLADLNESVIGSKYRMDASGSGVNFMGIGTNLSSGHLNGVFGKEGHQKAWVSVTPLNSDALEAIFPGMANIIQRLQGLDMHDLAMTRSQM</sequence>
<dbReference type="InterPro" id="IPR023375">
    <property type="entry name" value="ADC_dom_sf"/>
</dbReference>
<dbReference type="GeneID" id="37217235"/>
<dbReference type="GO" id="GO:0071949">
    <property type="term" value="F:FAD binding"/>
    <property type="evidence" value="ECO:0007669"/>
    <property type="project" value="InterPro"/>
</dbReference>
<dbReference type="PRINTS" id="PR00420">
    <property type="entry name" value="RNGMNOXGNASE"/>
</dbReference>
<dbReference type="Proteomes" id="UP000248405">
    <property type="component" value="Unassembled WGS sequence"/>
</dbReference>
<dbReference type="Pfam" id="PF01494">
    <property type="entry name" value="FAD_binding_3"/>
    <property type="match status" value="1"/>
</dbReference>
<evidence type="ECO:0000256" key="4">
    <source>
        <dbReference type="ARBA" id="ARBA00023002"/>
    </source>
</evidence>
<dbReference type="PANTHER" id="PTHR13789:SF261">
    <property type="entry name" value="HYDROXYLASE, PUTATIVE (AFU_ORTHOLOGUE AFUA_7G00590)-RELATED"/>
    <property type="match status" value="1"/>
</dbReference>
<keyword evidence="2" id="KW-0285">Flavoprotein</keyword>
<dbReference type="GO" id="GO:0004497">
    <property type="term" value="F:monooxygenase activity"/>
    <property type="evidence" value="ECO:0007669"/>
    <property type="project" value="UniProtKB-KW"/>
</dbReference>
<evidence type="ECO:0000256" key="3">
    <source>
        <dbReference type="ARBA" id="ARBA00022827"/>
    </source>
</evidence>
<organism evidence="7 8">
    <name type="scientific">Aspergillus vadensis (strain CBS 113365 / IMI 142717 / IBT 24658)</name>
    <dbReference type="NCBI Taxonomy" id="1448311"/>
    <lineage>
        <taxon>Eukaryota</taxon>
        <taxon>Fungi</taxon>
        <taxon>Dikarya</taxon>
        <taxon>Ascomycota</taxon>
        <taxon>Pezizomycotina</taxon>
        <taxon>Eurotiomycetes</taxon>
        <taxon>Eurotiomycetidae</taxon>
        <taxon>Eurotiales</taxon>
        <taxon>Aspergillaceae</taxon>
        <taxon>Aspergillus</taxon>
        <taxon>Aspergillus subgen. Circumdati</taxon>
    </lineage>
</organism>
<keyword evidence="4" id="KW-0560">Oxidoreductase</keyword>
<name>A0A319B943_ASPVC</name>
<evidence type="ECO:0000313" key="7">
    <source>
        <dbReference type="EMBL" id="PYH68354.1"/>
    </source>
</evidence>
<evidence type="ECO:0000259" key="6">
    <source>
        <dbReference type="Pfam" id="PF01494"/>
    </source>
</evidence>
<evidence type="ECO:0000256" key="5">
    <source>
        <dbReference type="ARBA" id="ARBA00023033"/>
    </source>
</evidence>
<dbReference type="InterPro" id="IPR036188">
    <property type="entry name" value="FAD/NAD-bd_sf"/>
</dbReference>
<keyword evidence="5" id="KW-0503">Monooxygenase</keyword>
<dbReference type="RefSeq" id="XP_025562148.1">
    <property type="nucleotide sequence ID" value="XM_025712643.1"/>
</dbReference>
<dbReference type="Gene3D" id="2.40.400.10">
    <property type="entry name" value="Acetoacetate decarboxylase-like"/>
    <property type="match status" value="1"/>
</dbReference>
<dbReference type="PANTHER" id="PTHR13789">
    <property type="entry name" value="MONOOXYGENASE"/>
    <property type="match status" value="1"/>
</dbReference>
<protein>
    <submittedName>
        <fullName evidence="7">FAD/NAD(P)-binding domain-containing protein</fullName>
    </submittedName>
</protein>
<feature type="domain" description="FAD-binding" evidence="6">
    <location>
        <begin position="10"/>
        <end position="364"/>
    </location>
</feature>
<proteinExistence type="inferred from homology"/>
<keyword evidence="3" id="KW-0274">FAD</keyword>
<dbReference type="SUPFAM" id="SSF51905">
    <property type="entry name" value="FAD/NAD(P)-binding domain"/>
    <property type="match status" value="1"/>
</dbReference>
<gene>
    <name evidence="7" type="ORF">BO88DRAFT_488804</name>
</gene>
<evidence type="ECO:0000256" key="2">
    <source>
        <dbReference type="ARBA" id="ARBA00022630"/>
    </source>
</evidence>
<dbReference type="EMBL" id="KZ821627">
    <property type="protein sequence ID" value="PYH68354.1"/>
    <property type="molecule type" value="Genomic_DNA"/>
</dbReference>
<dbReference type="InterPro" id="IPR050493">
    <property type="entry name" value="FAD-dep_Monooxygenase_BioMet"/>
</dbReference>
<dbReference type="Gene3D" id="3.50.50.60">
    <property type="entry name" value="FAD/NAD(P)-binding domain"/>
    <property type="match status" value="1"/>
</dbReference>
<accession>A0A319B943</accession>
<dbReference type="OrthoDB" id="1047367at2759"/>
<reference evidence="7" key="1">
    <citation type="submission" date="2016-12" db="EMBL/GenBank/DDBJ databases">
        <title>The genomes of Aspergillus section Nigri reveals drivers in fungal speciation.</title>
        <authorList>
            <consortium name="DOE Joint Genome Institute"/>
            <person name="Vesth T.C."/>
            <person name="Nybo J."/>
            <person name="Theobald S."/>
            <person name="Brandl J."/>
            <person name="Frisvad J.C."/>
            <person name="Nielsen K.F."/>
            <person name="Lyhne E.K."/>
            <person name="Kogle M.E."/>
            <person name="Kuo A."/>
            <person name="Riley R."/>
            <person name="Clum A."/>
            <person name="Nolan M."/>
            <person name="Lipzen A."/>
            <person name="Salamov A."/>
            <person name="Henrissat B."/>
            <person name="Wiebenga A."/>
            <person name="De Vries R.P."/>
            <person name="Grigoriev I.V."/>
            <person name="Mortensen U.H."/>
            <person name="Andersen M.R."/>
            <person name="Baker S.E."/>
        </authorList>
    </citation>
    <scope>NUCLEOTIDE SEQUENCE [LARGE SCALE GENOMIC DNA]</scope>
    <source>
        <strain evidence="7">CBS 113365</strain>
    </source>
</reference>
<comment type="similarity">
    <text evidence="1">Belongs to the paxM FAD-dependent monooxygenase family.</text>
</comment>
<keyword evidence="8" id="KW-1185">Reference proteome</keyword>
<dbReference type="InterPro" id="IPR002938">
    <property type="entry name" value="FAD-bd"/>
</dbReference>
<dbReference type="SUPFAM" id="SSF54373">
    <property type="entry name" value="FAD-linked reductases, C-terminal domain"/>
    <property type="match status" value="1"/>
</dbReference>
<evidence type="ECO:0000313" key="8">
    <source>
        <dbReference type="Proteomes" id="UP000248405"/>
    </source>
</evidence>
<evidence type="ECO:0000256" key="1">
    <source>
        <dbReference type="ARBA" id="ARBA00007992"/>
    </source>
</evidence>